<dbReference type="EMBL" id="CAJVPZ010032067">
    <property type="protein sequence ID" value="CAG8740908.1"/>
    <property type="molecule type" value="Genomic_DNA"/>
</dbReference>
<sequence length="43" mass="5102">MPNYTVEPQSDNPEPQSNNPELLLKRIRELEEKNIQLDTVRDH</sequence>
<evidence type="ECO:0000313" key="2">
    <source>
        <dbReference type="EMBL" id="CAG8740908.1"/>
    </source>
</evidence>
<keyword evidence="3" id="KW-1185">Reference proteome</keyword>
<evidence type="ECO:0000313" key="3">
    <source>
        <dbReference type="Proteomes" id="UP000789396"/>
    </source>
</evidence>
<dbReference type="Proteomes" id="UP000789396">
    <property type="component" value="Unassembled WGS sequence"/>
</dbReference>
<accession>A0A9N9NL17</accession>
<comment type="caution">
    <text evidence="2">The sequence shown here is derived from an EMBL/GenBank/DDBJ whole genome shotgun (WGS) entry which is preliminary data.</text>
</comment>
<name>A0A9N9NL17_9GLOM</name>
<feature type="non-terminal residue" evidence="2">
    <location>
        <position position="43"/>
    </location>
</feature>
<dbReference type="AlphaFoldDB" id="A0A9N9NL17"/>
<evidence type="ECO:0000256" key="1">
    <source>
        <dbReference type="SAM" id="MobiDB-lite"/>
    </source>
</evidence>
<feature type="region of interest" description="Disordered" evidence="1">
    <location>
        <begin position="1"/>
        <end position="20"/>
    </location>
</feature>
<proteinExistence type="predicted"/>
<organism evidence="2 3">
    <name type="scientific">Racocetra fulgida</name>
    <dbReference type="NCBI Taxonomy" id="60492"/>
    <lineage>
        <taxon>Eukaryota</taxon>
        <taxon>Fungi</taxon>
        <taxon>Fungi incertae sedis</taxon>
        <taxon>Mucoromycota</taxon>
        <taxon>Glomeromycotina</taxon>
        <taxon>Glomeromycetes</taxon>
        <taxon>Diversisporales</taxon>
        <taxon>Gigasporaceae</taxon>
        <taxon>Racocetra</taxon>
    </lineage>
</organism>
<reference evidence="2" key="1">
    <citation type="submission" date="2021-06" db="EMBL/GenBank/DDBJ databases">
        <authorList>
            <person name="Kallberg Y."/>
            <person name="Tangrot J."/>
            <person name="Rosling A."/>
        </authorList>
    </citation>
    <scope>NUCLEOTIDE SEQUENCE</scope>
    <source>
        <strain evidence="2">IN212</strain>
    </source>
</reference>
<gene>
    <name evidence="2" type="ORF">RFULGI_LOCUS12853</name>
</gene>
<protein>
    <submittedName>
        <fullName evidence="2">7714_t:CDS:1</fullName>
    </submittedName>
</protein>